<organism evidence="5">
    <name type="scientific">Nyssomyia intermedia</name>
    <dbReference type="NCBI Taxonomy" id="182990"/>
    <lineage>
        <taxon>Eukaryota</taxon>
        <taxon>Metazoa</taxon>
        <taxon>Ecdysozoa</taxon>
        <taxon>Arthropoda</taxon>
        <taxon>Hexapoda</taxon>
        <taxon>Insecta</taxon>
        <taxon>Pterygota</taxon>
        <taxon>Neoptera</taxon>
        <taxon>Endopterygota</taxon>
        <taxon>Diptera</taxon>
        <taxon>Nematocera</taxon>
        <taxon>Psychodoidea</taxon>
        <taxon>Psychodidae</taxon>
        <taxon>Nyssomyia</taxon>
    </lineage>
</organism>
<dbReference type="GO" id="GO:0005576">
    <property type="term" value="C:extracellular region"/>
    <property type="evidence" value="ECO:0007669"/>
    <property type="project" value="UniProtKB-SubCell"/>
</dbReference>
<keyword evidence="3" id="KW-1015">Disulfide bond</keyword>
<keyword evidence="4" id="KW-0732">Signal</keyword>
<accession>J7HBS6</accession>
<protein>
    <submittedName>
        <fullName evidence="5">Salivary toxin-like peptide</fullName>
    </submittedName>
</protein>
<dbReference type="InterPro" id="IPR011696">
    <property type="entry name" value="Huwentoxin-1"/>
</dbReference>
<evidence type="ECO:0000256" key="1">
    <source>
        <dbReference type="ARBA" id="ARBA00004613"/>
    </source>
</evidence>
<keyword evidence="2" id="KW-0964">Secreted</keyword>
<dbReference type="GO" id="GO:0008200">
    <property type="term" value="F:ion channel inhibitor activity"/>
    <property type="evidence" value="ECO:0007669"/>
    <property type="project" value="InterPro"/>
</dbReference>
<proteinExistence type="evidence at transcript level"/>
<evidence type="ECO:0000256" key="2">
    <source>
        <dbReference type="ARBA" id="ARBA00022525"/>
    </source>
</evidence>
<feature type="signal peptide" evidence="4">
    <location>
        <begin position="1"/>
        <end position="20"/>
    </location>
</feature>
<dbReference type="Pfam" id="PF07740">
    <property type="entry name" value="Toxin_12"/>
    <property type="match status" value="1"/>
</dbReference>
<reference evidence="5" key="1">
    <citation type="submission" date="2012-08" db="EMBL/GenBank/DDBJ databases">
        <title>Functional transcriptomics of wild caught Lutzomyia intermedia salivary glands: Identification of a protective salivary protein against Leishmania braziliensis infection.</title>
        <authorList>
            <person name="de Moura T.R."/>
            <person name="Oliveira F."/>
            <person name="Carneiro M.W."/>
            <person name="Miranda J.C."/>
            <person name="Clarencio J."/>
            <person name="Barral-Netto M."/>
            <person name="Barral A."/>
            <person name="Brodskyn C."/>
            <person name="Ribeiro J.M.C."/>
            <person name="Valenzuela J.G."/>
            <person name="de Oliveira C.I."/>
        </authorList>
    </citation>
    <scope>NUCLEOTIDE SEQUENCE</scope>
    <source>
        <tissue evidence="5">Salivary gland</tissue>
    </source>
</reference>
<evidence type="ECO:0000313" key="5">
    <source>
        <dbReference type="EMBL" id="AFP99252.1"/>
    </source>
</evidence>
<dbReference type="AlphaFoldDB" id="J7HBS6"/>
<name>J7HBS6_9DIPT</name>
<dbReference type="EMBL" id="KA660074">
    <property type="protein sequence ID" value="AFP99252.1"/>
    <property type="molecule type" value="mRNA"/>
</dbReference>
<evidence type="ECO:0000256" key="4">
    <source>
        <dbReference type="SAM" id="SignalP"/>
    </source>
</evidence>
<sequence length="70" mass="7791">MNSKISILCFLICIIAAIYASPYNLPEDHSLSRAKRDTCRYLFGWCGNGEKCCPHLGCGGMLFCVWDGKV</sequence>
<comment type="subcellular location">
    <subcellularLocation>
        <location evidence="1">Secreted</location>
    </subcellularLocation>
</comment>
<feature type="chain" id="PRO_5003792598" evidence="4">
    <location>
        <begin position="21"/>
        <end position="70"/>
    </location>
</feature>
<evidence type="ECO:0000256" key="3">
    <source>
        <dbReference type="ARBA" id="ARBA00023157"/>
    </source>
</evidence>
<dbReference type="SUPFAM" id="SSF57059">
    <property type="entry name" value="omega toxin-like"/>
    <property type="match status" value="1"/>
</dbReference>